<feature type="transmembrane region" description="Helical" evidence="1">
    <location>
        <begin position="309"/>
        <end position="332"/>
    </location>
</feature>
<feature type="transmembrane region" description="Helical" evidence="1">
    <location>
        <begin position="445"/>
        <end position="462"/>
    </location>
</feature>
<feature type="transmembrane region" description="Helical" evidence="1">
    <location>
        <begin position="245"/>
        <end position="266"/>
    </location>
</feature>
<dbReference type="PANTHER" id="PTHR31061">
    <property type="entry name" value="LD22376P"/>
    <property type="match status" value="1"/>
</dbReference>
<evidence type="ECO:0000313" key="2">
    <source>
        <dbReference type="EMBL" id="RHY39807.1"/>
    </source>
</evidence>
<proteinExistence type="predicted"/>
<dbReference type="AlphaFoldDB" id="A0A397C5C6"/>
<keyword evidence="1" id="KW-0472">Membrane</keyword>
<protein>
    <submittedName>
        <fullName evidence="2">Uncharacterized protein</fullName>
    </submittedName>
</protein>
<dbReference type="SUPFAM" id="SSF53335">
    <property type="entry name" value="S-adenosyl-L-methionine-dependent methyltransferases"/>
    <property type="match status" value="1"/>
</dbReference>
<accession>A0A397C5C6</accession>
<dbReference type="EMBL" id="QUTD01011516">
    <property type="protein sequence ID" value="RHY39807.1"/>
    <property type="molecule type" value="Genomic_DNA"/>
</dbReference>
<feature type="transmembrane region" description="Helical" evidence="1">
    <location>
        <begin position="275"/>
        <end position="297"/>
    </location>
</feature>
<organism evidence="2 3">
    <name type="scientific">Aphanomyces astaci</name>
    <name type="common">Crayfish plague agent</name>
    <dbReference type="NCBI Taxonomy" id="112090"/>
    <lineage>
        <taxon>Eukaryota</taxon>
        <taxon>Sar</taxon>
        <taxon>Stramenopiles</taxon>
        <taxon>Oomycota</taxon>
        <taxon>Saprolegniomycetes</taxon>
        <taxon>Saprolegniales</taxon>
        <taxon>Verrucalvaceae</taxon>
        <taxon>Aphanomyces</taxon>
    </lineage>
</organism>
<evidence type="ECO:0000256" key="1">
    <source>
        <dbReference type="SAM" id="Phobius"/>
    </source>
</evidence>
<sequence length="603" mass="66644">MADNTTNLSTTAHYTLAIEDVETSSKPVVDAVGIPRQKTTSSSRVVCLDVFRGITIFAMIFVNLGGGGLEAFTHVAWNGLEVADVIFPFFAWIMGVTMNIGMASHVRKGTPPWRILLDSFVRSVKLFLLGLVVNNVRNLNTGRITGVLQSFGFGYLLVTTCIIFGGIVKSDVRKWQQRAVEASSMLAFVLANVLITFYLPVHGCPTGYIENDIEGCVGGAHLHIDLLLFGEEHMYIPGFNDPEGFLNWFMVAFMAYIGYVVGGSFLQARESRHKLMVLIGAGICLVFVGLALTGFSVVDGPIPINKQMWSLSFVLTVAGLASLSLALLYAAVDKFAIWSGMPFMQNGMNAIALYAASEVVVTCATHSCNTSGINISFPYTYKFCRLTSSHTAITSHKHFIRTLPLEPPTRPWPQLQALPRDARDADVRVVLIRAVKRRMTGQPKTGYLLWGAAVILARWIHLHRELFDGKSVLEVGSGLGLSGIVAGAYSRRTILTDYQQDTLKALAYNVMLNQTMGTTVEHLDWDHLDKVPCYVELWKSVAYLVNATGHSRFGVGRLRELLLAPPFDTTIVPVETLPDGRRLLDTVWDAEELRYEHYTIRLK</sequence>
<dbReference type="InterPro" id="IPR029063">
    <property type="entry name" value="SAM-dependent_MTases_sf"/>
</dbReference>
<feature type="transmembrane region" description="Helical" evidence="1">
    <location>
        <begin position="45"/>
        <end position="65"/>
    </location>
</feature>
<evidence type="ECO:0000313" key="3">
    <source>
        <dbReference type="Proteomes" id="UP000266643"/>
    </source>
</evidence>
<reference evidence="2 3" key="1">
    <citation type="submission" date="2018-08" db="EMBL/GenBank/DDBJ databases">
        <title>Aphanomyces genome sequencing and annotation.</title>
        <authorList>
            <person name="Minardi D."/>
            <person name="Oidtmann B."/>
            <person name="Van Der Giezen M."/>
            <person name="Studholme D.J."/>
        </authorList>
    </citation>
    <scope>NUCLEOTIDE SEQUENCE [LARGE SCALE GENOMIC DNA]</scope>
    <source>
        <strain evidence="2 3">D2</strain>
    </source>
</reference>
<dbReference type="PANTHER" id="PTHR31061:SF24">
    <property type="entry name" value="LD22376P"/>
    <property type="match status" value="1"/>
</dbReference>
<dbReference type="VEuPathDB" id="FungiDB:H257_08535"/>
<dbReference type="Gene3D" id="3.40.50.150">
    <property type="entry name" value="Vaccinia Virus protein VP39"/>
    <property type="match status" value="1"/>
</dbReference>
<gene>
    <name evidence="2" type="ORF">DYB30_008998</name>
</gene>
<feature type="transmembrane region" description="Helical" evidence="1">
    <location>
        <begin position="180"/>
        <end position="199"/>
    </location>
</feature>
<keyword evidence="1" id="KW-0812">Transmembrane</keyword>
<feature type="transmembrane region" description="Helical" evidence="1">
    <location>
        <begin position="146"/>
        <end position="168"/>
    </location>
</feature>
<comment type="caution">
    <text evidence="2">The sequence shown here is derived from an EMBL/GenBank/DDBJ whole genome shotgun (WGS) entry which is preliminary data.</text>
</comment>
<dbReference type="Pfam" id="PF10294">
    <property type="entry name" value="Methyltransf_16"/>
    <property type="match status" value="1"/>
</dbReference>
<name>A0A397C5C6_APHAT</name>
<dbReference type="Proteomes" id="UP000266643">
    <property type="component" value="Unassembled WGS sequence"/>
</dbReference>
<feature type="transmembrane region" description="Helical" evidence="1">
    <location>
        <begin position="115"/>
        <end position="134"/>
    </location>
</feature>
<keyword evidence="1" id="KW-1133">Transmembrane helix</keyword>
<dbReference type="InterPro" id="IPR019410">
    <property type="entry name" value="Methyltransf_16"/>
</dbReference>
<feature type="transmembrane region" description="Helical" evidence="1">
    <location>
        <begin position="85"/>
        <end position="103"/>
    </location>
</feature>